<feature type="region of interest" description="Disordered" evidence="1">
    <location>
        <begin position="108"/>
        <end position="171"/>
    </location>
</feature>
<accession>A0ABD3HCF6</accession>
<gene>
    <name evidence="2" type="ORF">R1sor_014184</name>
</gene>
<dbReference type="EMBL" id="JBJQOH010000004">
    <property type="protein sequence ID" value="KAL3687875.1"/>
    <property type="molecule type" value="Genomic_DNA"/>
</dbReference>
<dbReference type="PANTHER" id="PTHR36764">
    <property type="entry name" value="TRNA (ILE)-LYSIDINE SYNTHASE"/>
    <property type="match status" value="1"/>
</dbReference>
<reference evidence="2 3" key="1">
    <citation type="submission" date="2024-09" db="EMBL/GenBank/DDBJ databases">
        <title>Chromosome-scale assembly of Riccia sorocarpa.</title>
        <authorList>
            <person name="Paukszto L."/>
        </authorList>
    </citation>
    <scope>NUCLEOTIDE SEQUENCE [LARGE SCALE GENOMIC DNA]</scope>
    <source>
        <strain evidence="2">LP-2024</strain>
        <tissue evidence="2">Aerial parts of the thallus</tissue>
    </source>
</reference>
<keyword evidence="3" id="KW-1185">Reference proteome</keyword>
<dbReference type="PANTHER" id="PTHR36764:SF1">
    <property type="entry name" value="TRNA (ILE)-LYSIDINE SYNTHASE"/>
    <property type="match status" value="1"/>
</dbReference>
<protein>
    <submittedName>
        <fullName evidence="2">Uncharacterized protein</fullName>
    </submittedName>
</protein>
<dbReference type="AlphaFoldDB" id="A0ABD3HCF6"/>
<proteinExistence type="predicted"/>
<evidence type="ECO:0000256" key="1">
    <source>
        <dbReference type="SAM" id="MobiDB-lite"/>
    </source>
</evidence>
<comment type="caution">
    <text evidence="2">The sequence shown here is derived from an EMBL/GenBank/DDBJ whole genome shotgun (WGS) entry which is preliminary data.</text>
</comment>
<feature type="region of interest" description="Disordered" evidence="1">
    <location>
        <begin position="371"/>
        <end position="395"/>
    </location>
</feature>
<name>A0ABD3HCF6_9MARC</name>
<feature type="compositionally biased region" description="Basic and acidic residues" evidence="1">
    <location>
        <begin position="132"/>
        <end position="156"/>
    </location>
</feature>
<evidence type="ECO:0000313" key="2">
    <source>
        <dbReference type="EMBL" id="KAL3687875.1"/>
    </source>
</evidence>
<evidence type="ECO:0000313" key="3">
    <source>
        <dbReference type="Proteomes" id="UP001633002"/>
    </source>
</evidence>
<organism evidence="2 3">
    <name type="scientific">Riccia sorocarpa</name>
    <dbReference type="NCBI Taxonomy" id="122646"/>
    <lineage>
        <taxon>Eukaryota</taxon>
        <taxon>Viridiplantae</taxon>
        <taxon>Streptophyta</taxon>
        <taxon>Embryophyta</taxon>
        <taxon>Marchantiophyta</taxon>
        <taxon>Marchantiopsida</taxon>
        <taxon>Marchantiidae</taxon>
        <taxon>Marchantiales</taxon>
        <taxon>Ricciaceae</taxon>
        <taxon>Riccia</taxon>
    </lineage>
</organism>
<sequence length="582" mass="62482">MISLYRGELHKVSSVPRQWTIPKSNIPISVFIKALKKRNDALLRELQSSSSPEAILLPISVTPVRQGESLKFISSETREVVSVETLAPGAGCGGAGCFSEENKNLSLSGKRAESCERNEEENEFVQERKRKKLEDRRKGNDRKTSEDDAHQIDERASPVQAKGPGWGSFQSVRLDADDQSEEMDCDVSAAVITGSDLVEDMGEHRKVSVSETSRRQELELDFIKVESGDPNPQKAVFRSESAKCWEQISPDFRESSVHPLSESATATNVSCPKRADFGDVVEEKVIEKTARKRKRQELQAKLRRLTADKHHLVLVLKQVLNDEESRKRVLSANTPHHGGPEVTCALDVPVVAGNGEKLGGLQPSGDLEEGELEYARTPSPPPRPVQNNHNNLNSHNVLGPPPPAVPVLGRQNTLTQHISQGSSGRGGYYVPGSGIPPSPVGPGIGGGGAVSPGAVYMGNLQSPLGPHNFSHNLALQHAAAMHAAQKIVSVPPVHSQFNPIPPNGAPVGAGPGVTGGPPGFGGYVVPPPMHPHHAHQTGASSASHLPVQQGVVSSSLLTTPRGPVGFHDMRLPGNTWIPRMNG</sequence>
<dbReference type="Proteomes" id="UP001633002">
    <property type="component" value="Unassembled WGS sequence"/>
</dbReference>